<organism evidence="2 3">
    <name type="scientific">Racocetra fulgida</name>
    <dbReference type="NCBI Taxonomy" id="60492"/>
    <lineage>
        <taxon>Eukaryota</taxon>
        <taxon>Fungi</taxon>
        <taxon>Fungi incertae sedis</taxon>
        <taxon>Mucoromycota</taxon>
        <taxon>Glomeromycotina</taxon>
        <taxon>Glomeromycetes</taxon>
        <taxon>Diversisporales</taxon>
        <taxon>Gigasporaceae</taxon>
        <taxon>Racocetra</taxon>
    </lineage>
</organism>
<accession>A0A9N9JBN0</accession>
<dbReference type="InterPro" id="IPR013783">
    <property type="entry name" value="Ig-like_fold"/>
</dbReference>
<feature type="compositionally biased region" description="Basic and acidic residues" evidence="1">
    <location>
        <begin position="41"/>
        <end position="52"/>
    </location>
</feature>
<dbReference type="Proteomes" id="UP000789396">
    <property type="component" value="Unassembled WGS sequence"/>
</dbReference>
<protein>
    <submittedName>
        <fullName evidence="2">204_t:CDS:1</fullName>
    </submittedName>
</protein>
<dbReference type="OrthoDB" id="2416794at2759"/>
<dbReference type="GO" id="GO:0030246">
    <property type="term" value="F:carbohydrate binding"/>
    <property type="evidence" value="ECO:0007669"/>
    <property type="project" value="InterPro"/>
</dbReference>
<dbReference type="Gene3D" id="2.60.40.10">
    <property type="entry name" value="Immunoglobulins"/>
    <property type="match status" value="1"/>
</dbReference>
<sequence length="197" mass="22749">GKETPGIQVHTGNGVQQGVWFNSKAQSNINNENVTTFENKNNYHKEPKEHNKLNQSEESSGNENNYGKGPKEHVELNQSEVSDNESEDFHSANDDNIIEITFHVHMPQFFDKSMQPLVIGSVEELGRWKIPKAKLHQIENNSTYWVSDPIKIFHRDLDHIKYKYAFYRPKEPQHQEFLSSISSIYDALFGDSTIVME</sequence>
<keyword evidence="3" id="KW-1185">Reference proteome</keyword>
<feature type="compositionally biased region" description="Low complexity" evidence="1">
    <location>
        <begin position="56"/>
        <end position="68"/>
    </location>
</feature>
<feature type="non-terminal residue" evidence="2">
    <location>
        <position position="1"/>
    </location>
</feature>
<dbReference type="AlphaFoldDB" id="A0A9N9JBN0"/>
<evidence type="ECO:0000313" key="2">
    <source>
        <dbReference type="EMBL" id="CAG8771592.1"/>
    </source>
</evidence>
<dbReference type="EMBL" id="CAJVPZ010046854">
    <property type="protein sequence ID" value="CAG8771592.1"/>
    <property type="molecule type" value="Genomic_DNA"/>
</dbReference>
<comment type="caution">
    <text evidence="2">The sequence shown here is derived from an EMBL/GenBank/DDBJ whole genome shotgun (WGS) entry which is preliminary data.</text>
</comment>
<reference evidence="2" key="1">
    <citation type="submission" date="2021-06" db="EMBL/GenBank/DDBJ databases">
        <authorList>
            <person name="Kallberg Y."/>
            <person name="Tangrot J."/>
            <person name="Rosling A."/>
        </authorList>
    </citation>
    <scope>NUCLEOTIDE SEQUENCE</scope>
    <source>
        <strain evidence="2">IN212</strain>
    </source>
</reference>
<dbReference type="SUPFAM" id="SSF49452">
    <property type="entry name" value="Starch-binding domain-like"/>
    <property type="match status" value="1"/>
</dbReference>
<gene>
    <name evidence="2" type="ORF">RFULGI_LOCUS15098</name>
</gene>
<evidence type="ECO:0000256" key="1">
    <source>
        <dbReference type="SAM" id="MobiDB-lite"/>
    </source>
</evidence>
<evidence type="ECO:0000313" key="3">
    <source>
        <dbReference type="Proteomes" id="UP000789396"/>
    </source>
</evidence>
<dbReference type="InterPro" id="IPR013784">
    <property type="entry name" value="Carb-bd-like_fold"/>
</dbReference>
<feature type="region of interest" description="Disordered" evidence="1">
    <location>
        <begin position="24"/>
        <end position="71"/>
    </location>
</feature>
<name>A0A9N9JBN0_9GLOM</name>
<feature type="compositionally biased region" description="Polar residues" evidence="1">
    <location>
        <begin position="24"/>
        <end position="40"/>
    </location>
</feature>
<feature type="non-terminal residue" evidence="2">
    <location>
        <position position="197"/>
    </location>
</feature>
<proteinExistence type="predicted"/>